<dbReference type="EMBL" id="PGFD01000001">
    <property type="protein sequence ID" value="PJJ66925.1"/>
    <property type="molecule type" value="Genomic_DNA"/>
</dbReference>
<protein>
    <recommendedName>
        <fullName evidence="4">Aspartyl protease</fullName>
    </recommendedName>
</protein>
<feature type="chain" id="PRO_5014831910" description="Aspartyl protease" evidence="1">
    <location>
        <begin position="19"/>
        <end position="388"/>
    </location>
</feature>
<comment type="caution">
    <text evidence="2">The sequence shown here is derived from an EMBL/GenBank/DDBJ whole genome shotgun (WGS) entry which is preliminary data.</text>
</comment>
<dbReference type="Gene3D" id="2.40.70.10">
    <property type="entry name" value="Acid Proteases"/>
    <property type="match status" value="2"/>
</dbReference>
<feature type="signal peptide" evidence="1">
    <location>
        <begin position="1"/>
        <end position="18"/>
    </location>
</feature>
<gene>
    <name evidence="2" type="ORF">CLV73_0919</name>
</gene>
<name>A0A2M9C7W9_9FLAO</name>
<keyword evidence="3" id="KW-1185">Reference proteome</keyword>
<evidence type="ECO:0000256" key="1">
    <source>
        <dbReference type="SAM" id="SignalP"/>
    </source>
</evidence>
<evidence type="ECO:0008006" key="4">
    <source>
        <dbReference type="Google" id="ProtNLM"/>
    </source>
</evidence>
<sequence length="388" mass="44792">MKLSLSALLILSSTLFFSQKNLPVIKSDTEKVTIIESNEIKTSWFLNSKVKPDTYTTGKNVKFKTVKLKTDIDSIEVKLKPTEKFDFIVLYKGKDSCLTRFESPEIRNFSKMKPARKDTIPFILTEQNNIKIKGKLNKKYDVDLMFDTGASGFYLIKDAIKRYLNPNGLQLTMKDISDNDFKIGNLEWQHEQVYPIETTGHGCEGMFGWDTFDGKVVEIDYDKNMIIVHSQRPEISKDYEKFEMELMKEHFCINAEMEVNNKKFKSRFLFDSGFQKTLMLDNALIKKSGYPKAELPVIAKTVMYNSNKDEIPVETVLNEKLIFGKYVLKNVPAQINSYSQPAGFSTHFLGGEVLKRFNTIIDFQENVVYLKPNHLFNEAYNIPKNEKS</sequence>
<organism evidence="2 3">
    <name type="scientific">Chryseobacterium geocarposphaerae</name>
    <dbReference type="NCBI Taxonomy" id="1416776"/>
    <lineage>
        <taxon>Bacteria</taxon>
        <taxon>Pseudomonadati</taxon>
        <taxon>Bacteroidota</taxon>
        <taxon>Flavobacteriia</taxon>
        <taxon>Flavobacteriales</taxon>
        <taxon>Weeksellaceae</taxon>
        <taxon>Chryseobacterium group</taxon>
        <taxon>Chryseobacterium</taxon>
    </lineage>
</organism>
<accession>A0A2M9C7W9</accession>
<dbReference type="AlphaFoldDB" id="A0A2M9C7W9"/>
<proteinExistence type="predicted"/>
<reference evidence="2 3" key="1">
    <citation type="submission" date="2017-11" db="EMBL/GenBank/DDBJ databases">
        <title>Genomic Encyclopedia of Archaeal and Bacterial Type Strains, Phase II (KMG-II): From Individual Species to Whole Genera.</title>
        <authorList>
            <person name="Goeker M."/>
        </authorList>
    </citation>
    <scope>NUCLEOTIDE SEQUENCE [LARGE SCALE GENOMIC DNA]</scope>
    <source>
        <strain evidence="2 3">DSM 27617</strain>
    </source>
</reference>
<dbReference type="OrthoDB" id="5166556at2"/>
<dbReference type="RefSeq" id="WP_100375671.1">
    <property type="nucleotide sequence ID" value="NZ_PGFD01000001.1"/>
</dbReference>
<dbReference type="InterPro" id="IPR021109">
    <property type="entry name" value="Peptidase_aspartic_dom_sf"/>
</dbReference>
<evidence type="ECO:0000313" key="3">
    <source>
        <dbReference type="Proteomes" id="UP000228740"/>
    </source>
</evidence>
<evidence type="ECO:0000313" key="2">
    <source>
        <dbReference type="EMBL" id="PJJ66925.1"/>
    </source>
</evidence>
<keyword evidence="1" id="KW-0732">Signal</keyword>
<dbReference type="Proteomes" id="UP000228740">
    <property type="component" value="Unassembled WGS sequence"/>
</dbReference>